<evidence type="ECO:0000256" key="12">
    <source>
        <dbReference type="ARBA" id="ARBA00023316"/>
    </source>
</evidence>
<dbReference type="GO" id="GO:0071972">
    <property type="term" value="F:peptidoglycan L,D-transpeptidase activity"/>
    <property type="evidence" value="ECO:0007669"/>
    <property type="project" value="TreeGrafter"/>
</dbReference>
<evidence type="ECO:0000256" key="1">
    <source>
        <dbReference type="ARBA" id="ARBA00004167"/>
    </source>
</evidence>
<keyword evidence="11 13" id="KW-0472">Membrane</keyword>
<dbReference type="GO" id="GO:0016740">
    <property type="term" value="F:transferase activity"/>
    <property type="evidence" value="ECO:0007669"/>
    <property type="project" value="UniProtKB-KW"/>
</dbReference>
<evidence type="ECO:0000256" key="10">
    <source>
        <dbReference type="ARBA" id="ARBA00022989"/>
    </source>
</evidence>
<dbReference type="AlphaFoldDB" id="A0A0G0Z6V6"/>
<evidence type="ECO:0000256" key="4">
    <source>
        <dbReference type="ARBA" id="ARBA00022519"/>
    </source>
</evidence>
<dbReference type="PANTHER" id="PTHR30627">
    <property type="entry name" value="PEPTIDOGLYCAN D,D-TRANSPEPTIDASE"/>
    <property type="match status" value="1"/>
</dbReference>
<dbReference type="Gene3D" id="3.90.1310.10">
    <property type="entry name" value="Penicillin-binding protein 2a (Domain 2)"/>
    <property type="match status" value="1"/>
</dbReference>
<dbReference type="InterPro" id="IPR017790">
    <property type="entry name" value="Penicillin-binding_protein_2"/>
</dbReference>
<feature type="transmembrane region" description="Helical" evidence="13">
    <location>
        <begin position="35"/>
        <end position="56"/>
    </location>
</feature>
<evidence type="ECO:0000256" key="8">
    <source>
        <dbReference type="ARBA" id="ARBA00022960"/>
    </source>
</evidence>
<keyword evidence="10 13" id="KW-1133">Transmembrane helix</keyword>
<evidence type="ECO:0000256" key="3">
    <source>
        <dbReference type="ARBA" id="ARBA00022475"/>
    </source>
</evidence>
<dbReference type="NCBIfam" id="TIGR03423">
    <property type="entry name" value="pbp2_mrdA"/>
    <property type="match status" value="1"/>
</dbReference>
<dbReference type="Pfam" id="PF03717">
    <property type="entry name" value="PBP_dimer"/>
    <property type="match status" value="1"/>
</dbReference>
<dbReference type="InterPro" id="IPR012338">
    <property type="entry name" value="Beta-lactam/transpept-like"/>
</dbReference>
<name>A0A0G0Z6V6_9BACT</name>
<keyword evidence="5" id="KW-0645">Protease</keyword>
<dbReference type="InterPro" id="IPR001460">
    <property type="entry name" value="PCN-bd_Tpept"/>
</dbReference>
<proteinExistence type="predicted"/>
<feature type="domain" description="Penicillin-binding protein dimerisation" evidence="15">
    <location>
        <begin position="80"/>
        <end position="250"/>
    </location>
</feature>
<dbReference type="PATRIC" id="fig|1618615.3.peg.318"/>
<dbReference type="GO" id="GO:0005886">
    <property type="term" value="C:plasma membrane"/>
    <property type="evidence" value="ECO:0007669"/>
    <property type="project" value="UniProtKB-SubCell"/>
</dbReference>
<dbReference type="GO" id="GO:0009002">
    <property type="term" value="F:serine-type D-Ala-D-Ala carboxypeptidase activity"/>
    <property type="evidence" value="ECO:0007669"/>
    <property type="project" value="InterPro"/>
</dbReference>
<evidence type="ECO:0000256" key="11">
    <source>
        <dbReference type="ARBA" id="ARBA00023136"/>
    </source>
</evidence>
<accession>A0A0G0Z6V6</accession>
<evidence type="ECO:0000313" key="17">
    <source>
        <dbReference type="Proteomes" id="UP000033986"/>
    </source>
</evidence>
<dbReference type="GO" id="GO:0009252">
    <property type="term" value="P:peptidoglycan biosynthetic process"/>
    <property type="evidence" value="ECO:0007669"/>
    <property type="project" value="UniProtKB-KW"/>
</dbReference>
<keyword evidence="4" id="KW-0997">Cell inner membrane</keyword>
<keyword evidence="12" id="KW-0961">Cell wall biogenesis/degradation</keyword>
<dbReference type="GO" id="GO:0006508">
    <property type="term" value="P:proteolysis"/>
    <property type="evidence" value="ECO:0007669"/>
    <property type="project" value="UniProtKB-KW"/>
</dbReference>
<dbReference type="Gene3D" id="3.40.710.10">
    <property type="entry name" value="DD-peptidase/beta-lactamase superfamily"/>
    <property type="match status" value="1"/>
</dbReference>
<evidence type="ECO:0000256" key="2">
    <source>
        <dbReference type="ARBA" id="ARBA00004236"/>
    </source>
</evidence>
<organism evidence="16 17">
    <name type="scientific">Candidatus Azambacteria bacterium GW2011_GWB1_42_17</name>
    <dbReference type="NCBI Taxonomy" id="1618615"/>
    <lineage>
        <taxon>Bacteria</taxon>
        <taxon>Candidatus Azamiibacteriota</taxon>
    </lineage>
</organism>
<dbReference type="InterPro" id="IPR005311">
    <property type="entry name" value="PBP_dimer"/>
</dbReference>
<dbReference type="Proteomes" id="UP000033986">
    <property type="component" value="Unassembled WGS sequence"/>
</dbReference>
<evidence type="ECO:0000256" key="7">
    <source>
        <dbReference type="ARBA" id="ARBA00022801"/>
    </source>
</evidence>
<evidence type="ECO:0000259" key="15">
    <source>
        <dbReference type="Pfam" id="PF03717"/>
    </source>
</evidence>
<evidence type="ECO:0000256" key="13">
    <source>
        <dbReference type="SAM" id="Phobius"/>
    </source>
</evidence>
<dbReference type="EMBL" id="LCDB01000009">
    <property type="protein sequence ID" value="KKS44384.1"/>
    <property type="molecule type" value="Genomic_DNA"/>
</dbReference>
<comment type="caution">
    <text evidence="16">The sequence shown here is derived from an EMBL/GenBank/DDBJ whole genome shotgun (WGS) entry which is preliminary data.</text>
</comment>
<dbReference type="Pfam" id="PF00905">
    <property type="entry name" value="Transpeptidase"/>
    <property type="match status" value="1"/>
</dbReference>
<dbReference type="InterPro" id="IPR036138">
    <property type="entry name" value="PBP_dimer_sf"/>
</dbReference>
<evidence type="ECO:0000256" key="9">
    <source>
        <dbReference type="ARBA" id="ARBA00022984"/>
    </source>
</evidence>
<keyword evidence="7" id="KW-0378">Hydrolase</keyword>
<dbReference type="GO" id="GO:0071555">
    <property type="term" value="P:cell wall organization"/>
    <property type="evidence" value="ECO:0007669"/>
    <property type="project" value="UniProtKB-KW"/>
</dbReference>
<keyword evidence="8" id="KW-0133">Cell shape</keyword>
<dbReference type="GO" id="GO:0008360">
    <property type="term" value="P:regulation of cell shape"/>
    <property type="evidence" value="ECO:0007669"/>
    <property type="project" value="UniProtKB-KW"/>
</dbReference>
<dbReference type="SUPFAM" id="SSF56601">
    <property type="entry name" value="beta-lactamase/transpeptidase-like"/>
    <property type="match status" value="1"/>
</dbReference>
<dbReference type="Gene3D" id="3.30.1390.30">
    <property type="entry name" value="Penicillin-binding protein 2a, domain 3"/>
    <property type="match status" value="1"/>
</dbReference>
<gene>
    <name evidence="16" type="ORF">UV07_C0009G0043</name>
</gene>
<keyword evidence="6 13" id="KW-0812">Transmembrane</keyword>
<keyword evidence="16" id="KW-0808">Transferase</keyword>
<protein>
    <submittedName>
        <fullName evidence="16">Peptidoglycan glycosyltransferase</fullName>
    </submittedName>
</protein>
<evidence type="ECO:0000256" key="6">
    <source>
        <dbReference type="ARBA" id="ARBA00022692"/>
    </source>
</evidence>
<dbReference type="InterPro" id="IPR050515">
    <property type="entry name" value="Beta-lactam/transpept"/>
</dbReference>
<dbReference type="GO" id="GO:0008658">
    <property type="term" value="F:penicillin binding"/>
    <property type="evidence" value="ECO:0007669"/>
    <property type="project" value="InterPro"/>
</dbReference>
<keyword evidence="3" id="KW-1003">Cell membrane</keyword>
<sequence length="635" mass="70537">MAKNIFLRDRQIEPEEILLDKKAASKLETPLNNGWLFIILIAAFSLFILLLGRAFWLQIQQGDFYEDRAGKNSVRLYRNKSPRGIIYDRNSKILADNVMNFNLFVIPADIPKKEKTDNWVEALARALQKNKTEISDFFKTLNRETTEPVLLVSDLPKDVLIDLEAQLIKIPAVFISEEAERNYIEGPLFSHLLGYTGKVSSNDLKTDSYYSILDYIGKDGLELQYENELRGTPGKLAVMVDSNNNVLKTLVAEEPKTGNNLILNADKDLERLLTGVLNEKIIETNSTGAAAVVLNPKTGEVLSLVSLPNFDNNIFNSSLDDKAYQAIIKDKRKPFFNRAVSGAYSSGSTIKPFIAAAALNENVVSPDYKVDDTLGYITIKNQYDPDITYIFHDWKAHGFVDIRKAIAVSANVYFYVIGGGYGNIKGLGIEKIEKYLKMFGFGLFLGIDLPAESSGLVPNPAWKKSAKNEAWYTGDTYNVSIGQGDVLVTPLQLAAAISAVANDGILYKPKVVSKITDAGNNTIKEFKPEIIRDINIDKEKIKIVKEGMRKAVTEGSAYLLNDLPIKVAGKTGTAQVTNTFRKTNAWFVGFAPYDNPEIAIAIVIEGAGEGSTAAVPVAKQVFEWYYNKNYDKLNK</sequence>
<evidence type="ECO:0000313" key="16">
    <source>
        <dbReference type="EMBL" id="KKS44384.1"/>
    </source>
</evidence>
<feature type="domain" description="Penicillin-binding protein transpeptidase" evidence="14">
    <location>
        <begin position="290"/>
        <end position="623"/>
    </location>
</feature>
<comment type="subcellular location">
    <subcellularLocation>
        <location evidence="2">Cell membrane</location>
    </subcellularLocation>
    <subcellularLocation>
        <location evidence="1">Membrane</location>
        <topology evidence="1">Single-pass membrane protein</topology>
    </subcellularLocation>
</comment>
<evidence type="ECO:0000259" key="14">
    <source>
        <dbReference type="Pfam" id="PF00905"/>
    </source>
</evidence>
<dbReference type="SUPFAM" id="SSF56519">
    <property type="entry name" value="Penicillin binding protein dimerisation domain"/>
    <property type="match status" value="1"/>
</dbReference>
<keyword evidence="9" id="KW-0573">Peptidoglycan synthesis</keyword>
<evidence type="ECO:0000256" key="5">
    <source>
        <dbReference type="ARBA" id="ARBA00022670"/>
    </source>
</evidence>
<dbReference type="PANTHER" id="PTHR30627:SF2">
    <property type="entry name" value="PEPTIDOGLYCAN D,D-TRANSPEPTIDASE MRDA"/>
    <property type="match status" value="1"/>
</dbReference>
<reference evidence="16 17" key="1">
    <citation type="journal article" date="2015" name="Nature">
        <title>rRNA introns, odd ribosomes, and small enigmatic genomes across a large radiation of phyla.</title>
        <authorList>
            <person name="Brown C.T."/>
            <person name="Hug L.A."/>
            <person name="Thomas B.C."/>
            <person name="Sharon I."/>
            <person name="Castelle C.J."/>
            <person name="Singh A."/>
            <person name="Wilkins M.J."/>
            <person name="Williams K.H."/>
            <person name="Banfield J.F."/>
        </authorList>
    </citation>
    <scope>NUCLEOTIDE SEQUENCE [LARGE SCALE GENOMIC DNA]</scope>
</reference>